<gene>
    <name evidence="4" type="ORF">V8P97_01975</name>
</gene>
<dbReference type="Pfam" id="PF17829">
    <property type="entry name" value="GH115_C"/>
    <property type="match status" value="1"/>
</dbReference>
<dbReference type="Gene3D" id="1.20.58.2150">
    <property type="match status" value="1"/>
</dbReference>
<dbReference type="InterPro" id="IPR031924">
    <property type="entry name" value="GH115"/>
</dbReference>
<dbReference type="RefSeq" id="WP_340468762.1">
    <property type="nucleotide sequence ID" value="NZ_JBANBB010000001.1"/>
</dbReference>
<feature type="region of interest" description="Disordered" evidence="2">
    <location>
        <begin position="731"/>
        <end position="757"/>
    </location>
</feature>
<dbReference type="SUPFAM" id="SSF55545">
    <property type="entry name" value="beta-N-acetylhexosaminidase-like domain"/>
    <property type="match status" value="1"/>
</dbReference>
<dbReference type="EMBL" id="JBANBB010000001">
    <property type="protein sequence ID" value="MEK0306242.1"/>
    <property type="molecule type" value="Genomic_DNA"/>
</dbReference>
<dbReference type="Gene3D" id="2.60.120.1620">
    <property type="match status" value="1"/>
</dbReference>
<proteinExistence type="predicted"/>
<dbReference type="Proteomes" id="UP001373159">
    <property type="component" value="Unassembled WGS sequence"/>
</dbReference>
<feature type="region of interest" description="Disordered" evidence="2">
    <location>
        <begin position="1039"/>
        <end position="1076"/>
    </location>
</feature>
<protein>
    <submittedName>
        <fullName evidence="4">Glycosyl hydrolase 115 family protein</fullName>
    </submittedName>
</protein>
<dbReference type="GO" id="GO:0016787">
    <property type="term" value="F:hydrolase activity"/>
    <property type="evidence" value="ECO:0007669"/>
    <property type="project" value="UniProtKB-KW"/>
</dbReference>
<dbReference type="InterPro" id="IPR041437">
    <property type="entry name" value="GH115_C"/>
</dbReference>
<dbReference type="Pfam" id="PF15979">
    <property type="entry name" value="Glyco_hydro_115"/>
    <property type="match status" value="1"/>
</dbReference>
<comment type="caution">
    <text evidence="4">The sequence shown here is derived from an EMBL/GenBank/DDBJ whole genome shotgun (WGS) entry which is preliminary data.</text>
</comment>
<dbReference type="Gene3D" id="3.30.379.10">
    <property type="entry name" value="Chitobiase/beta-hexosaminidase domain 2-like"/>
    <property type="match status" value="1"/>
</dbReference>
<dbReference type="PANTHER" id="PTHR37842:SF2">
    <property type="entry name" value="GYLCOSYL HYDROLASE 115 C-TERMINAL DOMAIN-CONTAINING PROTEIN"/>
    <property type="match status" value="1"/>
</dbReference>
<dbReference type="InterPro" id="IPR029018">
    <property type="entry name" value="Hex-like_dom2"/>
</dbReference>
<organism evidence="4 5">
    <name type="scientific">Bifidobacterium favimelis</name>
    <dbReference type="NCBI Taxonomy" id="3122979"/>
    <lineage>
        <taxon>Bacteria</taxon>
        <taxon>Bacillati</taxon>
        <taxon>Actinomycetota</taxon>
        <taxon>Actinomycetes</taxon>
        <taxon>Bifidobacteriales</taxon>
        <taxon>Bifidobacteriaceae</taxon>
        <taxon>Bifidobacterium</taxon>
    </lineage>
</organism>
<sequence length="1329" mass="145791">MATLFHPEPGSITVDCKDGLVIAGNGQGPRWIVDGEEDPAVLIALDNLKDDLEAVAGAGPGPSLPAGKGGATICVGTLGRSAPLDAAVAVRNLDVSPLNGQEGTLRWEGFTLQVRDDTLYIAGTDRRGTIYGIYTLSQAMGVSPLHWWADVPPRRRPFVSIPRDLCVYDWPSVKYRGFFINDEEELDDWARSHTADGTIGPVTYEHVFDLILRLRGNYLWPAMHVNAFNSDPRNGKLAQTMGLVIGSSHCDMLLRSNQHEWDPWVKAQGEPVAYDYSLPGRNRDKIREYWAQSVDMNRDYEVTWTVGMRGIHDTGLTTRVIDDDPGLDDEGRVKARVGLMEKIIADQRSILADHLGRNPESIPQIFIPYKEVLPLYDAGLRVPDDVTIMWVNDNYGYMRRLPDRAEAARSGGNGVYYHSSYWAPPRTSYRCTSSTPLALMWDQLGKCWDSGIRRVWVDNLGAVKRLELEGSYFLHLAWNAGRAASCLQARDFVARWFEQTFGSTCGQEAADLCMAYYAINNETKIEHFHECSFAQSGYGDEAGDRLAAIMDLDARSLRLEESLDPRLRESYAELIGFKIALMHYVCAQFYHADRSRLDYARRAYRAADRQTEISHLYGCEIRALVHWYNRVLAGGKWEDIFTPDTFPPPTLPQHPTCRPSPAAWIRGTQPGIGGAGPCHPDPSSGPAGVVPAVPPDRDASSLAVSVEGEDGVFSLGALSWSFDACAPPANSSSDTFSPLPAGSSAGQPSHGHRSPVLSFDPYGSSDKWLDLYAQGSANERCRLRADQDWVHLSCSQVTVEDEVRVHVMIDDPHRHAGSRAALTITAIPARDGVQAGAGKAVGRCGVVSIQLGAGPGPDPGFIGYVEADGFISMDPSTGLTRPDPSGSGSWLATADLGRFANPIMQTVGQSVRDVGNATLLSLDFWLMTAGIHTLEIHRLPTLDSRGRIRLRVGVDGVEAGIVESPTTDEFKGNWQDSIVENAERLTLVLPRLDVGPHRLDLRVMDRSFGIDKVVIYTRPRRAGHLGPSFSTRLTAGSHLPAVQHGPHEGEGSKGRDHPDFSGWPGPASGFQPCPSRRDLDDRLRLMAVRGYGIDLDDLPPEAVAYFDRSYWAQAGLYTRPNLVYPSSAKRSGRCGTIYAAKADDHPGSCPRSGSIHEVQGRIAIEVADCLAGGRRAWLSPGGVPGVGWFHTDAPIRSGLGMAMRAEPAGSVCEDPWTAPRMTFAFDLARPGVYRLWILAQFASDLEDSCHLFMDGSLLDSACVFPPGGHLMTYATEHVWAWFELAQVELREGGHRLGIAPHRAGMKISRIYLAEDGIRPPLERDWPLPA</sequence>
<evidence type="ECO:0000256" key="2">
    <source>
        <dbReference type="SAM" id="MobiDB-lite"/>
    </source>
</evidence>
<dbReference type="PANTHER" id="PTHR37842">
    <property type="match status" value="1"/>
</dbReference>
<keyword evidence="1 4" id="KW-0378">Hydrolase</keyword>
<accession>A0ABU8ZP82</accession>
<evidence type="ECO:0000313" key="5">
    <source>
        <dbReference type="Proteomes" id="UP001373159"/>
    </source>
</evidence>
<evidence type="ECO:0000259" key="3">
    <source>
        <dbReference type="Pfam" id="PF17829"/>
    </source>
</evidence>
<dbReference type="InterPro" id="IPR042301">
    <property type="entry name" value="GH115_sf"/>
</dbReference>
<dbReference type="Gene3D" id="3.20.20.520">
    <property type="entry name" value="Glycosyl hydrolase family 115"/>
    <property type="match status" value="1"/>
</dbReference>
<evidence type="ECO:0000256" key="1">
    <source>
        <dbReference type="ARBA" id="ARBA00022801"/>
    </source>
</evidence>
<feature type="compositionally biased region" description="Basic and acidic residues" evidence="2">
    <location>
        <begin position="1045"/>
        <end position="1059"/>
    </location>
</feature>
<name>A0ABU8ZP82_9BIFI</name>
<evidence type="ECO:0000313" key="4">
    <source>
        <dbReference type="EMBL" id="MEK0306242.1"/>
    </source>
</evidence>
<keyword evidence="5" id="KW-1185">Reference proteome</keyword>
<feature type="domain" description="Gylcosyl hydrolase 115 C-terminal" evidence="3">
    <location>
        <begin position="863"/>
        <end position="1027"/>
    </location>
</feature>
<reference evidence="4 5" key="1">
    <citation type="submission" date="2024-02" db="EMBL/GenBank/DDBJ databases">
        <title>Bifidobacterium honeyensis sp. nov., isolated from the comb honey.</title>
        <authorList>
            <person name="Liu W."/>
            <person name="Li Y."/>
        </authorList>
    </citation>
    <scope>NUCLEOTIDE SEQUENCE [LARGE SCALE GENOMIC DNA]</scope>
    <source>
        <strain evidence="4 5">IMAU50988</strain>
    </source>
</reference>